<dbReference type="eggNOG" id="COG2205">
    <property type="taxonomic scope" value="Bacteria"/>
</dbReference>
<dbReference type="InterPro" id="IPR005467">
    <property type="entry name" value="His_kinase_dom"/>
</dbReference>
<dbReference type="InterPro" id="IPR003661">
    <property type="entry name" value="HisK_dim/P_dom"/>
</dbReference>
<dbReference type="EMBL" id="AP012603">
    <property type="protein sequence ID" value="BAM87355.1"/>
    <property type="molecule type" value="Genomic_DNA"/>
</dbReference>
<dbReference type="InterPro" id="IPR050736">
    <property type="entry name" value="Sensor_HK_Regulatory"/>
</dbReference>
<keyword evidence="4" id="KW-0418">Kinase</keyword>
<dbReference type="KEGG" id="aol:S58_13450"/>
<dbReference type="PROSITE" id="PS50109">
    <property type="entry name" value="HIS_KIN"/>
    <property type="match status" value="1"/>
</dbReference>
<dbReference type="SUPFAM" id="SSF55874">
    <property type="entry name" value="ATPase domain of HSP90 chaperone/DNA topoisomerase II/histidine kinase"/>
    <property type="match status" value="1"/>
</dbReference>
<dbReference type="HOGENOM" id="CLU_000445_23_0_5"/>
<proteinExistence type="predicted"/>
<dbReference type="PANTHER" id="PTHR43711:SF26">
    <property type="entry name" value="SENSOR HISTIDINE KINASE RCSC"/>
    <property type="match status" value="1"/>
</dbReference>
<dbReference type="GO" id="GO:0000155">
    <property type="term" value="F:phosphorelay sensor kinase activity"/>
    <property type="evidence" value="ECO:0007669"/>
    <property type="project" value="InterPro"/>
</dbReference>
<feature type="compositionally biased region" description="Polar residues" evidence="6">
    <location>
        <begin position="318"/>
        <end position="329"/>
    </location>
</feature>
<protein>
    <recommendedName>
        <fullName evidence="2">histidine kinase</fullName>
        <ecNumber evidence="2">2.7.13.3</ecNumber>
    </recommendedName>
</protein>
<dbReference type="SMART" id="SM00091">
    <property type="entry name" value="PAS"/>
    <property type="match status" value="2"/>
</dbReference>
<sequence length="1145" mass="120341">MNNADLELQVLSDPRLAVHAAGSLPAWLWSADGSRVLWANAIGARALGAATAAALVAKTFGPADSHRRQIAQLGRQLPENGALRLERLRGFGAPLGTLATCGCARIDLPDGTRAVLITSTDAGGRGFAWPERLTRLVESSGHALIAFTQDGQFAGISAAGRRLFGMQDLSESGFAEARRTALAEGMAAVTFGAARVALYRIGSGNQVGLVAVPLPILPEEIDAPTPAPTPDAEPTADAAPASFPRVDTIHADAAETPPPPPMDAMTERHTDYEAPALSNEAPAEFLLIDEPAEAGLFEPLAPVLQTTTDTPPSDAAPLQTSSSQESVTAATARPMPHEDDVGGVEAGDTDAGRRHPLRFSWQMDAEGRFTLGSDAFTRLIGDHSAAQLGRRWHDLAVALELDPEGRVATAVETRETWSGLIVTWPAAGGERLAIELSGLPVFTEDKSYAGYHGFGVCRDLDAMDRLDRRAASADAATGEAPQFCATDPAQSDLAPAADVPPRQDNTTVPARDASIAQEAPHIDGMGLEATGNVVPFRAPGETKHPALTPVENNAFHELARQLSARLEGEIRNSAADAGSSAPEPASRVSDPFDPPHQDPSATADITGDRGIALQTEWLTPEAPPPQGDSQRDRILLDLLPTGMLIYRLDRLLYGNPAFFKQMGYADLAALEQAGGLDALYVEPGVSSSSSKSEAGTPVTISAADGSSSEEVKAEARLFTITWDGDSAHALIFAPTPGPAAVLAPTIEAAPAMATTPAAPPPLVVAPPAVPGHAEAEDLATILDVTAEGILLFDAGGNIHACNRSAEVLFGYDGAALVRRNLIELFAPESARLVLEYLDGVQQAGASGLLGQGHEVLGKLAQGGVIPLSMTIGRTRTDGPNFFAVFRDLSQLRRGESELLQARRVADRAASAKADMLARISHEVRAPLNAIIGFAEVMIGERFGTLGNTRYAEYMKDIRTSGERVVSLIDDLLELSRIETGKLELAFTSQNLNELVESCVAVMQPQANRARIIIRTSLSQTLAPVVADARALRQIAMNLISASISLANPGGQVIVSTATSDFGEVVLRVRDTGHGLNDQAMAAALEPFRTPAAAEQSADGSGLSLSLTKALVEANRAQFHVKAAPKSGTLLEVVFSRAVARNQSTG</sequence>
<dbReference type="InterPro" id="IPR000014">
    <property type="entry name" value="PAS"/>
</dbReference>
<name>M4ZM86_9BRAD</name>
<feature type="region of interest" description="Disordered" evidence="6">
    <location>
        <begin position="572"/>
        <end position="606"/>
    </location>
</feature>
<dbReference type="Pfam" id="PF02518">
    <property type="entry name" value="HATPase_c"/>
    <property type="match status" value="1"/>
</dbReference>
<dbReference type="RefSeq" id="WP_015664486.1">
    <property type="nucleotide sequence ID" value="NC_020453.1"/>
</dbReference>
<evidence type="ECO:0000313" key="9">
    <source>
        <dbReference type="EMBL" id="BAM87355.1"/>
    </source>
</evidence>
<evidence type="ECO:0000256" key="5">
    <source>
        <dbReference type="ARBA" id="ARBA00023012"/>
    </source>
</evidence>
<dbReference type="InterPro" id="IPR036097">
    <property type="entry name" value="HisK_dim/P_sf"/>
</dbReference>
<dbReference type="SUPFAM" id="SSF47384">
    <property type="entry name" value="Homodimeric domain of signal transducing histidine kinase"/>
    <property type="match status" value="1"/>
</dbReference>
<dbReference type="AlphaFoldDB" id="M4ZM86"/>
<feature type="region of interest" description="Disordered" evidence="6">
    <location>
        <begin position="304"/>
        <end position="352"/>
    </location>
</feature>
<dbReference type="Gene3D" id="1.10.287.130">
    <property type="match status" value="1"/>
</dbReference>
<dbReference type="Pfam" id="PF00512">
    <property type="entry name" value="HisKA"/>
    <property type="match status" value="1"/>
</dbReference>
<keyword evidence="10" id="KW-1185">Reference proteome</keyword>
<feature type="domain" description="Histidine kinase" evidence="7">
    <location>
        <begin position="918"/>
        <end position="1138"/>
    </location>
</feature>
<gene>
    <name evidence="9" type="ORF">S58_13450</name>
</gene>
<comment type="catalytic activity">
    <reaction evidence="1">
        <text>ATP + protein L-histidine = ADP + protein N-phospho-L-histidine.</text>
        <dbReference type="EC" id="2.7.13.3"/>
    </reaction>
</comment>
<reference evidence="9 10" key="1">
    <citation type="journal article" date="2013" name="Appl. Environ. Microbiol.">
        <title>Genome analysis suggests that the soil oligotrophic bacterium Agromonas oligotrophica (Bradyrhizobium oligotrophicum) is a nitrogen-fixing symbiont of Aeschynomene indica.</title>
        <authorList>
            <person name="Okubo T."/>
            <person name="Fukushima S."/>
            <person name="Itakura M."/>
            <person name="Oshima K."/>
            <person name="Longtonglang A."/>
            <person name="Teaumroong N."/>
            <person name="Mitsui H."/>
            <person name="Hattori M."/>
            <person name="Hattori R."/>
            <person name="Hattori T."/>
            <person name="Minamisawa K."/>
        </authorList>
    </citation>
    <scope>NUCLEOTIDE SEQUENCE [LARGE SCALE GENOMIC DNA]</scope>
    <source>
        <strain evidence="9 10">S58</strain>
    </source>
</reference>
<dbReference type="PANTHER" id="PTHR43711">
    <property type="entry name" value="TWO-COMPONENT HISTIDINE KINASE"/>
    <property type="match status" value="1"/>
</dbReference>
<keyword evidence="5" id="KW-0902">Two-component regulatory system</keyword>
<dbReference type="SMART" id="SM00388">
    <property type="entry name" value="HisKA"/>
    <property type="match status" value="1"/>
</dbReference>
<dbReference type="OrthoDB" id="9801651at2"/>
<dbReference type="CDD" id="cd00130">
    <property type="entry name" value="PAS"/>
    <property type="match status" value="1"/>
</dbReference>
<dbReference type="EC" id="2.7.13.3" evidence="2"/>
<evidence type="ECO:0000259" key="7">
    <source>
        <dbReference type="PROSITE" id="PS50109"/>
    </source>
</evidence>
<dbReference type="Pfam" id="PF00989">
    <property type="entry name" value="PAS"/>
    <property type="match status" value="1"/>
</dbReference>
<dbReference type="PROSITE" id="PS50112">
    <property type="entry name" value="PAS"/>
    <property type="match status" value="1"/>
</dbReference>
<dbReference type="InterPro" id="IPR035965">
    <property type="entry name" value="PAS-like_dom_sf"/>
</dbReference>
<evidence type="ECO:0000256" key="4">
    <source>
        <dbReference type="ARBA" id="ARBA00022777"/>
    </source>
</evidence>
<dbReference type="Pfam" id="PF13426">
    <property type="entry name" value="PAS_9"/>
    <property type="match status" value="1"/>
</dbReference>
<dbReference type="Gene3D" id="3.30.450.20">
    <property type="entry name" value="PAS domain"/>
    <property type="match status" value="2"/>
</dbReference>
<dbReference type="InterPro" id="IPR013767">
    <property type="entry name" value="PAS_fold"/>
</dbReference>
<dbReference type="GeneID" id="301815299"/>
<feature type="region of interest" description="Disordered" evidence="6">
    <location>
        <begin position="683"/>
        <end position="706"/>
    </location>
</feature>
<evidence type="ECO:0000256" key="6">
    <source>
        <dbReference type="SAM" id="MobiDB-lite"/>
    </source>
</evidence>
<evidence type="ECO:0000256" key="3">
    <source>
        <dbReference type="ARBA" id="ARBA00022679"/>
    </source>
</evidence>
<keyword evidence="3" id="KW-0808">Transferase</keyword>
<evidence type="ECO:0000313" key="10">
    <source>
        <dbReference type="Proteomes" id="UP000011841"/>
    </source>
</evidence>
<dbReference type="InterPro" id="IPR036890">
    <property type="entry name" value="HATPase_C_sf"/>
</dbReference>
<dbReference type="SMART" id="SM00387">
    <property type="entry name" value="HATPase_c"/>
    <property type="match status" value="1"/>
</dbReference>
<dbReference type="InterPro" id="IPR003594">
    <property type="entry name" value="HATPase_dom"/>
</dbReference>
<dbReference type="CDD" id="cd00082">
    <property type="entry name" value="HisKA"/>
    <property type="match status" value="1"/>
</dbReference>
<dbReference type="eggNOG" id="COG3147">
    <property type="taxonomic scope" value="Bacteria"/>
</dbReference>
<dbReference type="STRING" id="1245469.S58_13450"/>
<evidence type="ECO:0000256" key="2">
    <source>
        <dbReference type="ARBA" id="ARBA00012438"/>
    </source>
</evidence>
<evidence type="ECO:0000256" key="1">
    <source>
        <dbReference type="ARBA" id="ARBA00000085"/>
    </source>
</evidence>
<dbReference type="NCBIfam" id="TIGR00229">
    <property type="entry name" value="sensory_box"/>
    <property type="match status" value="1"/>
</dbReference>
<dbReference type="SUPFAM" id="SSF55785">
    <property type="entry name" value="PYP-like sensor domain (PAS domain)"/>
    <property type="match status" value="2"/>
</dbReference>
<evidence type="ECO:0000259" key="8">
    <source>
        <dbReference type="PROSITE" id="PS50112"/>
    </source>
</evidence>
<dbReference type="PATRIC" id="fig|1245469.3.peg.1380"/>
<feature type="compositionally biased region" description="Low complexity" evidence="6">
    <location>
        <begin position="306"/>
        <end position="317"/>
    </location>
</feature>
<accession>M4ZM86</accession>
<feature type="domain" description="PAS" evidence="8">
    <location>
        <begin position="774"/>
        <end position="844"/>
    </location>
</feature>
<organism evidence="9 10">
    <name type="scientific">Bradyrhizobium oligotrophicum S58</name>
    <dbReference type="NCBI Taxonomy" id="1245469"/>
    <lineage>
        <taxon>Bacteria</taxon>
        <taxon>Pseudomonadati</taxon>
        <taxon>Pseudomonadota</taxon>
        <taxon>Alphaproteobacteria</taxon>
        <taxon>Hyphomicrobiales</taxon>
        <taxon>Nitrobacteraceae</taxon>
        <taxon>Bradyrhizobium</taxon>
    </lineage>
</organism>
<dbReference type="Proteomes" id="UP000011841">
    <property type="component" value="Chromosome"/>
</dbReference>
<dbReference type="GO" id="GO:0006355">
    <property type="term" value="P:regulation of DNA-templated transcription"/>
    <property type="evidence" value="ECO:0007669"/>
    <property type="project" value="InterPro"/>
</dbReference>
<dbReference type="Gene3D" id="3.30.565.10">
    <property type="entry name" value="Histidine kinase-like ATPase, C-terminal domain"/>
    <property type="match status" value="1"/>
</dbReference>